<proteinExistence type="predicted"/>
<evidence type="ECO:0000313" key="2">
    <source>
        <dbReference type="Proteomes" id="UP000030710"/>
    </source>
</evidence>
<dbReference type="EMBL" id="KE356561">
    <property type="protein sequence ID" value="ERG94690.1"/>
    <property type="molecule type" value="Genomic_DNA"/>
</dbReference>
<dbReference type="Proteomes" id="UP000030710">
    <property type="component" value="Unassembled WGS sequence"/>
</dbReference>
<sequence length="98" mass="10528">MDIPLAVSVDEFGVADVLVGEQVCVLLGDVDGHPDAITFLFLRVVDGEFEPPRRENRVLVVVLVVVNGDAAVAEDRCSVSARGFLFDRTLPACCLVAE</sequence>
<reference evidence="1 2" key="1">
    <citation type="journal article" date="2013" name="PLoS ONE">
        <title>Assembly-driven community genomics of a hypersaline microbial ecosystem.</title>
        <authorList>
            <person name="Podell S."/>
            <person name="Ugalde J.A."/>
            <person name="Narasingarao P."/>
            <person name="Banfield J.F."/>
            <person name="Heidelberg K.B."/>
            <person name="Allen E.E."/>
        </authorList>
    </citation>
    <scope>NUCLEOTIDE SEQUENCE [LARGE SCALE GENOMIC DNA]</scope>
    <source>
        <strain evidence="2">J07HQW2</strain>
    </source>
</reference>
<protein>
    <submittedName>
        <fullName evidence="1">Uncharacterized protein</fullName>
    </submittedName>
</protein>
<organism evidence="1 2">
    <name type="scientific">Haloquadratum walsbyi J07HQW2</name>
    <dbReference type="NCBI Taxonomy" id="1238425"/>
    <lineage>
        <taxon>Archaea</taxon>
        <taxon>Methanobacteriati</taxon>
        <taxon>Methanobacteriota</taxon>
        <taxon>Stenosarchaea group</taxon>
        <taxon>Halobacteria</taxon>
        <taxon>Halobacteriales</taxon>
        <taxon>Haloferacaceae</taxon>
        <taxon>Haloquadratum</taxon>
    </lineage>
</organism>
<gene>
    <name evidence="1" type="ORF">J07HQW2_01127</name>
</gene>
<dbReference type="AlphaFoldDB" id="U1NCM9"/>
<name>U1NCM9_9EURY</name>
<accession>U1NCM9</accession>
<dbReference type="HOGENOM" id="CLU_2327217_0_0_2"/>
<evidence type="ECO:0000313" key="1">
    <source>
        <dbReference type="EMBL" id="ERG94690.1"/>
    </source>
</evidence>